<protein>
    <submittedName>
        <fullName evidence="1">Uncharacterized protein</fullName>
    </submittedName>
</protein>
<proteinExistence type="predicted"/>
<feature type="non-terminal residue" evidence="1">
    <location>
        <position position="1"/>
    </location>
</feature>
<dbReference type="EMBL" id="JXTC01000100">
    <property type="protein sequence ID" value="PON88892.1"/>
    <property type="molecule type" value="Genomic_DNA"/>
</dbReference>
<evidence type="ECO:0000313" key="1">
    <source>
        <dbReference type="EMBL" id="PON88892.1"/>
    </source>
</evidence>
<gene>
    <name evidence="1" type="ORF">TorRG33x02_152750</name>
</gene>
<dbReference type="AlphaFoldDB" id="A0A2P5ETM0"/>
<reference evidence="2" key="1">
    <citation type="submission" date="2016-06" db="EMBL/GenBank/DDBJ databases">
        <title>Parallel loss of symbiosis genes in relatives of nitrogen-fixing non-legume Parasponia.</title>
        <authorList>
            <person name="Van Velzen R."/>
            <person name="Holmer R."/>
            <person name="Bu F."/>
            <person name="Rutten L."/>
            <person name="Van Zeijl A."/>
            <person name="Liu W."/>
            <person name="Santuari L."/>
            <person name="Cao Q."/>
            <person name="Sharma T."/>
            <person name="Shen D."/>
            <person name="Roswanjaya Y."/>
            <person name="Wardhani T."/>
            <person name="Kalhor M.S."/>
            <person name="Jansen J."/>
            <person name="Van den Hoogen J."/>
            <person name="Gungor B."/>
            <person name="Hartog M."/>
            <person name="Hontelez J."/>
            <person name="Verver J."/>
            <person name="Yang W.-C."/>
            <person name="Schijlen E."/>
            <person name="Repin R."/>
            <person name="Schilthuizen M."/>
            <person name="Schranz E."/>
            <person name="Heidstra R."/>
            <person name="Miyata K."/>
            <person name="Fedorova E."/>
            <person name="Kohlen W."/>
            <person name="Bisseling T."/>
            <person name="Smit S."/>
            <person name="Geurts R."/>
        </authorList>
    </citation>
    <scope>NUCLEOTIDE SEQUENCE [LARGE SCALE GENOMIC DNA]</scope>
    <source>
        <strain evidence="2">cv. RG33-2</strain>
    </source>
</reference>
<dbReference type="Proteomes" id="UP000237000">
    <property type="component" value="Unassembled WGS sequence"/>
</dbReference>
<name>A0A2P5ETM0_TREOI</name>
<sequence length="57" mass="6075">VPLLAELSAIREGLILAVAMEFIVHIFENNDSSTVVSKVNSLDGLSEIFQRETGGGS</sequence>
<comment type="caution">
    <text evidence="1">The sequence shown here is derived from an EMBL/GenBank/DDBJ whole genome shotgun (WGS) entry which is preliminary data.</text>
</comment>
<dbReference type="InParanoid" id="A0A2P5ETM0"/>
<keyword evidence="2" id="KW-1185">Reference proteome</keyword>
<organism evidence="1 2">
    <name type="scientific">Trema orientale</name>
    <name type="common">Charcoal tree</name>
    <name type="synonym">Celtis orientalis</name>
    <dbReference type="NCBI Taxonomy" id="63057"/>
    <lineage>
        <taxon>Eukaryota</taxon>
        <taxon>Viridiplantae</taxon>
        <taxon>Streptophyta</taxon>
        <taxon>Embryophyta</taxon>
        <taxon>Tracheophyta</taxon>
        <taxon>Spermatophyta</taxon>
        <taxon>Magnoliopsida</taxon>
        <taxon>eudicotyledons</taxon>
        <taxon>Gunneridae</taxon>
        <taxon>Pentapetalae</taxon>
        <taxon>rosids</taxon>
        <taxon>fabids</taxon>
        <taxon>Rosales</taxon>
        <taxon>Cannabaceae</taxon>
        <taxon>Trema</taxon>
    </lineage>
</organism>
<evidence type="ECO:0000313" key="2">
    <source>
        <dbReference type="Proteomes" id="UP000237000"/>
    </source>
</evidence>
<accession>A0A2P5ETM0</accession>